<dbReference type="Proteomes" id="UP000295244">
    <property type="component" value="Unassembled WGS sequence"/>
</dbReference>
<reference evidence="2 3" key="1">
    <citation type="submission" date="2019-03" db="EMBL/GenBank/DDBJ databases">
        <title>Whole genome sequence of a novel Rubrobacter taiwanensis strain, isolated from Yellowstone National Park.</title>
        <authorList>
            <person name="Freed S."/>
            <person name="Ramaley R.F."/>
            <person name="Kyndt J.A."/>
        </authorList>
    </citation>
    <scope>NUCLEOTIDE SEQUENCE [LARGE SCALE GENOMIC DNA]</scope>
    <source>
        <strain evidence="2 3">Yellowstone</strain>
    </source>
</reference>
<dbReference type="GO" id="GO:0030170">
    <property type="term" value="F:pyridoxal phosphate binding"/>
    <property type="evidence" value="ECO:0007669"/>
    <property type="project" value="InterPro"/>
</dbReference>
<evidence type="ECO:0000313" key="3">
    <source>
        <dbReference type="Proteomes" id="UP000295244"/>
    </source>
</evidence>
<organism evidence="2 3">
    <name type="scientific">Rubrobacter taiwanensis</name>
    <dbReference type="NCBI Taxonomy" id="185139"/>
    <lineage>
        <taxon>Bacteria</taxon>
        <taxon>Bacillati</taxon>
        <taxon>Actinomycetota</taxon>
        <taxon>Rubrobacteria</taxon>
        <taxon>Rubrobacterales</taxon>
        <taxon>Rubrobacteraceae</taxon>
        <taxon>Rubrobacter</taxon>
    </lineage>
</organism>
<keyword evidence="2" id="KW-0032">Aminotransferase</keyword>
<feature type="domain" description="Aminotransferase class I/classII large" evidence="1">
    <location>
        <begin position="53"/>
        <end position="336"/>
    </location>
</feature>
<gene>
    <name evidence="2" type="ORF">E0L93_00115</name>
</gene>
<dbReference type="Gene3D" id="3.40.640.10">
    <property type="entry name" value="Type I PLP-dependent aspartate aminotransferase-like (Major domain)"/>
    <property type="match status" value="1"/>
</dbReference>
<evidence type="ECO:0000313" key="2">
    <source>
        <dbReference type="EMBL" id="TCJ20672.1"/>
    </source>
</evidence>
<proteinExistence type="predicted"/>
<dbReference type="InterPro" id="IPR004839">
    <property type="entry name" value="Aminotransferase_I/II_large"/>
</dbReference>
<dbReference type="AlphaFoldDB" id="A0A4V2NXC0"/>
<dbReference type="EMBL" id="SKBU01000001">
    <property type="protein sequence ID" value="TCJ20672.1"/>
    <property type="molecule type" value="Genomic_DNA"/>
</dbReference>
<keyword evidence="2" id="KW-0808">Transferase</keyword>
<dbReference type="SUPFAM" id="SSF53383">
    <property type="entry name" value="PLP-dependent transferases"/>
    <property type="match status" value="1"/>
</dbReference>
<sequence>MRPRPFRLERFFAEHEFSVPHLLCASDCEPVKLNELLELADTGSRVLWENLSLGYTEPAGHPLLREEIARLYRGLKPEDVLVTSGAEEAIFLLTHALLAPGDRVVYTAPAYQSLHELSRALGCEVVPWRLREGAGWDLDGLRRLAGENARAAVVNFPHNPTGYLPDEGFFRELVELCAGKGVRLVSDEVYRLLEYEPEARLPAACELDGRAVSIGVMSKAFGLAGLRIGWLASRDRELLARTAALKDYTTICASAPSETLSTIALRAKERILERNLGIIRSNLERLEPVLEEYGGLLSWHRPRAGCTGFLRLAVPADGFCRELLEGAGVLLLPGSLYPDADSFHARIGFGRRDFPAGLEALEGYLAKNYSRIQEGA</sequence>
<evidence type="ECO:0000259" key="1">
    <source>
        <dbReference type="Pfam" id="PF00155"/>
    </source>
</evidence>
<dbReference type="CDD" id="cd00609">
    <property type="entry name" value="AAT_like"/>
    <property type="match status" value="1"/>
</dbReference>
<dbReference type="InterPro" id="IPR015421">
    <property type="entry name" value="PyrdxlP-dep_Trfase_major"/>
</dbReference>
<dbReference type="Pfam" id="PF00155">
    <property type="entry name" value="Aminotran_1_2"/>
    <property type="match status" value="1"/>
</dbReference>
<dbReference type="PANTHER" id="PTHR43510:SF1">
    <property type="entry name" value="AMINOTRANSFERASE FUNCTION, HYPOTHETICAL (EUROFUNG)"/>
    <property type="match status" value="1"/>
</dbReference>
<keyword evidence="3" id="KW-1185">Reference proteome</keyword>
<comment type="caution">
    <text evidence="2">The sequence shown here is derived from an EMBL/GenBank/DDBJ whole genome shotgun (WGS) entry which is preliminary data.</text>
</comment>
<protein>
    <submittedName>
        <fullName evidence="2">Aminotransferase class I/II-fold pyridoxal phosphate-dependent enzyme</fullName>
    </submittedName>
</protein>
<dbReference type="RefSeq" id="WP_132687057.1">
    <property type="nucleotide sequence ID" value="NZ_SKBU01000001.1"/>
</dbReference>
<dbReference type="OrthoDB" id="9763453at2"/>
<dbReference type="InterPro" id="IPR015422">
    <property type="entry name" value="PyrdxlP-dep_Trfase_small"/>
</dbReference>
<dbReference type="InterPro" id="IPR015424">
    <property type="entry name" value="PyrdxlP-dep_Trfase"/>
</dbReference>
<dbReference type="PANTHER" id="PTHR43510">
    <property type="entry name" value="AMINOTRANSFERASE FUNCTION, HYPOTHETICAL (EUROFUNG)"/>
    <property type="match status" value="1"/>
</dbReference>
<dbReference type="Gene3D" id="3.90.1150.10">
    <property type="entry name" value="Aspartate Aminotransferase, domain 1"/>
    <property type="match status" value="1"/>
</dbReference>
<accession>A0A4V2NXC0</accession>
<dbReference type="GO" id="GO:0008483">
    <property type="term" value="F:transaminase activity"/>
    <property type="evidence" value="ECO:0007669"/>
    <property type="project" value="UniProtKB-KW"/>
</dbReference>
<name>A0A4V2NXC0_9ACTN</name>